<evidence type="ECO:0000256" key="1">
    <source>
        <dbReference type="ARBA" id="ARBA00001974"/>
    </source>
</evidence>
<evidence type="ECO:0000256" key="4">
    <source>
        <dbReference type="ARBA" id="ARBA00022630"/>
    </source>
</evidence>
<keyword evidence="5 8" id="KW-0274">FAD</keyword>
<evidence type="ECO:0000256" key="2">
    <source>
        <dbReference type="ARBA" id="ARBA00004777"/>
    </source>
</evidence>
<dbReference type="SUPFAM" id="SSF51730">
    <property type="entry name" value="FAD-linked oxidoreductase"/>
    <property type="match status" value="1"/>
</dbReference>
<dbReference type="UniPathway" id="UPA00193"/>
<dbReference type="Proteomes" id="UP000035704">
    <property type="component" value="Chromosome"/>
</dbReference>
<dbReference type="PATRIC" id="fig|84022.5.peg.2300"/>
<dbReference type="PANTHER" id="PTHR45754:SF3">
    <property type="entry name" value="METHYLENETETRAHYDROFOLATE REDUCTASE (NADPH)"/>
    <property type="match status" value="1"/>
</dbReference>
<evidence type="ECO:0000313" key="9">
    <source>
        <dbReference type="EMBL" id="AKL94529.1"/>
    </source>
</evidence>
<dbReference type="Gene3D" id="3.20.20.220">
    <property type="match status" value="1"/>
</dbReference>
<evidence type="ECO:0000256" key="6">
    <source>
        <dbReference type="ARBA" id="ARBA00023002"/>
    </source>
</evidence>
<comment type="pathway">
    <text evidence="2 8">One-carbon metabolism; tetrahydrofolate interconversion.</text>
</comment>
<evidence type="ECO:0000256" key="8">
    <source>
        <dbReference type="RuleBase" id="RU003862"/>
    </source>
</evidence>
<organism evidence="9 10">
    <name type="scientific">Clostridium aceticum</name>
    <dbReference type="NCBI Taxonomy" id="84022"/>
    <lineage>
        <taxon>Bacteria</taxon>
        <taxon>Bacillati</taxon>
        <taxon>Bacillota</taxon>
        <taxon>Clostridia</taxon>
        <taxon>Eubacteriales</taxon>
        <taxon>Clostridiaceae</taxon>
        <taxon>Clostridium</taxon>
    </lineage>
</organism>
<evidence type="ECO:0000313" key="10">
    <source>
        <dbReference type="Proteomes" id="UP000035704"/>
    </source>
</evidence>
<dbReference type="GO" id="GO:0071949">
    <property type="term" value="F:FAD binding"/>
    <property type="evidence" value="ECO:0007669"/>
    <property type="project" value="TreeGrafter"/>
</dbReference>
<keyword evidence="4 8" id="KW-0285">Flavoprotein</keyword>
<dbReference type="STRING" id="84022.CACET_c10260"/>
<name>A0A0D8ID75_9CLOT</name>
<dbReference type="Pfam" id="PF02219">
    <property type="entry name" value="MTHFR"/>
    <property type="match status" value="1"/>
</dbReference>
<dbReference type="KEGG" id="cace:CACET_c10260"/>
<proteinExistence type="inferred from homology"/>
<dbReference type="InterPro" id="IPR029041">
    <property type="entry name" value="FAD-linked_oxidoreductase-like"/>
</dbReference>
<dbReference type="AlphaFoldDB" id="A0A0D8ID75"/>
<dbReference type="OrthoDB" id="9803687at2"/>
<comment type="cofactor">
    <cofactor evidence="1 8">
        <name>FAD</name>
        <dbReference type="ChEBI" id="CHEBI:57692"/>
    </cofactor>
</comment>
<dbReference type="InterPro" id="IPR003171">
    <property type="entry name" value="Mehydrof_redctse-like"/>
</dbReference>
<sequence>MSLLRNAIENGEFAVTAEMAPPKGTDFHHLMECARAIKGRVHGVNVTDFQSAVMRATSLATCKLLKDEGLEPVLQMTGRDRNRIAIQGEFLSAAVFGIPNVLALTGDHTVVGDHPGAKPVYDLDSVGILQAATTMIGGKDMVGNDIEGGVDFLLGACVTPRFDPLEAQILKMEKKVKAGAKFFQTQAVFDMDTMREFREKTKHINAKVLAGIIPLKSAPMAKFMNNNVPGIFVPDELIERMKNTEKDLRVQEGIKIAGEFIRQLREENLCDGVHIMAIGAEENVPAILDAAGL</sequence>
<gene>
    <name evidence="9" type="primary">metF1</name>
    <name evidence="9" type="ORF">CACET_c10260</name>
</gene>
<evidence type="ECO:0000256" key="5">
    <source>
        <dbReference type="ARBA" id="ARBA00022827"/>
    </source>
</evidence>
<dbReference type="EMBL" id="CP009687">
    <property type="protein sequence ID" value="AKL94529.1"/>
    <property type="molecule type" value="Genomic_DNA"/>
</dbReference>
<protein>
    <recommendedName>
        <fullName evidence="8">Methylenetetrahydrofolate reductase</fullName>
    </recommendedName>
</protein>
<evidence type="ECO:0000256" key="7">
    <source>
        <dbReference type="ARBA" id="ARBA00048628"/>
    </source>
</evidence>
<evidence type="ECO:0000256" key="3">
    <source>
        <dbReference type="ARBA" id="ARBA00006743"/>
    </source>
</evidence>
<reference evidence="9 10" key="1">
    <citation type="submission" date="2014-10" db="EMBL/GenBank/DDBJ databases">
        <title>Genome sequence of Clostridium aceticum DSM 1496.</title>
        <authorList>
            <person name="Poehlein A."/>
            <person name="Schiel-Bengelsdorf B."/>
            <person name="Gottschalk G."/>
            <person name="Duerre P."/>
            <person name="Daniel R."/>
        </authorList>
    </citation>
    <scope>NUCLEOTIDE SEQUENCE [LARGE SCALE GENOMIC DNA]</scope>
    <source>
        <strain evidence="9 10">DSM 1496</strain>
    </source>
</reference>
<dbReference type="GO" id="GO:0009086">
    <property type="term" value="P:methionine biosynthetic process"/>
    <property type="evidence" value="ECO:0007669"/>
    <property type="project" value="TreeGrafter"/>
</dbReference>
<keyword evidence="6 8" id="KW-0560">Oxidoreductase</keyword>
<accession>A0A0D8ID75</accession>
<keyword evidence="10" id="KW-1185">Reference proteome</keyword>
<dbReference type="CDD" id="cd00537">
    <property type="entry name" value="MTHFR"/>
    <property type="match status" value="1"/>
</dbReference>
<comment type="catalytic activity">
    <reaction evidence="7">
        <text>(6S)-5-methyl-5,6,7,8-tetrahydrofolate + NAD(+) = (6R)-5,10-methylene-5,6,7,8-tetrahydrofolate + NADH + H(+)</text>
        <dbReference type="Rhea" id="RHEA:19821"/>
        <dbReference type="ChEBI" id="CHEBI:15378"/>
        <dbReference type="ChEBI" id="CHEBI:15636"/>
        <dbReference type="ChEBI" id="CHEBI:18608"/>
        <dbReference type="ChEBI" id="CHEBI:57540"/>
        <dbReference type="ChEBI" id="CHEBI:57945"/>
        <dbReference type="EC" id="1.5.1.54"/>
    </reaction>
    <physiologicalReaction direction="right-to-left" evidence="7">
        <dbReference type="Rhea" id="RHEA:19823"/>
    </physiologicalReaction>
</comment>
<comment type="similarity">
    <text evidence="3 8">Belongs to the methylenetetrahydrofolate reductase family.</text>
</comment>
<dbReference type="PANTHER" id="PTHR45754">
    <property type="entry name" value="METHYLENETETRAHYDROFOLATE REDUCTASE"/>
    <property type="match status" value="1"/>
</dbReference>
<dbReference type="RefSeq" id="WP_044823342.1">
    <property type="nucleotide sequence ID" value="NZ_CP009687.1"/>
</dbReference>
<dbReference type="GO" id="GO:0035999">
    <property type="term" value="P:tetrahydrofolate interconversion"/>
    <property type="evidence" value="ECO:0007669"/>
    <property type="project" value="UniProtKB-UniPathway"/>
</dbReference>
<dbReference type="GO" id="GO:0106312">
    <property type="term" value="F:methylenetetrahydrofolate reductase (NADH) activity"/>
    <property type="evidence" value="ECO:0007669"/>
    <property type="project" value="UniProtKB-EC"/>
</dbReference>
<dbReference type="GO" id="GO:0005829">
    <property type="term" value="C:cytosol"/>
    <property type="evidence" value="ECO:0007669"/>
    <property type="project" value="TreeGrafter"/>
</dbReference>